<comment type="caution">
    <text evidence="2">The sequence shown here is derived from an EMBL/GenBank/DDBJ whole genome shotgun (WGS) entry which is preliminary data.</text>
</comment>
<evidence type="ECO:0000313" key="3">
    <source>
        <dbReference type="Proteomes" id="UP001153269"/>
    </source>
</evidence>
<proteinExistence type="predicted"/>
<gene>
    <name evidence="2" type="ORF">PLEPLA_LOCUS39923</name>
</gene>
<reference evidence="2" key="1">
    <citation type="submission" date="2020-03" db="EMBL/GenBank/DDBJ databases">
        <authorList>
            <person name="Weist P."/>
        </authorList>
    </citation>
    <scope>NUCLEOTIDE SEQUENCE</scope>
</reference>
<dbReference type="EMBL" id="CADEAL010004119">
    <property type="protein sequence ID" value="CAB1452183.1"/>
    <property type="molecule type" value="Genomic_DNA"/>
</dbReference>
<dbReference type="Proteomes" id="UP001153269">
    <property type="component" value="Unassembled WGS sequence"/>
</dbReference>
<feature type="region of interest" description="Disordered" evidence="1">
    <location>
        <begin position="100"/>
        <end position="131"/>
    </location>
</feature>
<feature type="compositionally biased region" description="Basic and acidic residues" evidence="1">
    <location>
        <begin position="114"/>
        <end position="131"/>
    </location>
</feature>
<sequence length="131" mass="14745">MSLFLPRSPHFSITSFTDLQLPSSHARSPARSPARPVMRPHWELGLRGPPARLVPLLTGQSSGLARSKPPPPLYPRPMRALVSPEKRWAQWHAAEPRPFLFKQPGSHVGPGRLRLAEPRHPELDHQFRGPD</sequence>
<keyword evidence="3" id="KW-1185">Reference proteome</keyword>
<evidence type="ECO:0000313" key="2">
    <source>
        <dbReference type="EMBL" id="CAB1452183.1"/>
    </source>
</evidence>
<accession>A0A9N7VN26</accession>
<feature type="region of interest" description="Disordered" evidence="1">
    <location>
        <begin position="22"/>
        <end position="78"/>
    </location>
</feature>
<feature type="compositionally biased region" description="Low complexity" evidence="1">
    <location>
        <begin position="22"/>
        <end position="36"/>
    </location>
</feature>
<evidence type="ECO:0000256" key="1">
    <source>
        <dbReference type="SAM" id="MobiDB-lite"/>
    </source>
</evidence>
<organism evidence="2 3">
    <name type="scientific">Pleuronectes platessa</name>
    <name type="common">European plaice</name>
    <dbReference type="NCBI Taxonomy" id="8262"/>
    <lineage>
        <taxon>Eukaryota</taxon>
        <taxon>Metazoa</taxon>
        <taxon>Chordata</taxon>
        <taxon>Craniata</taxon>
        <taxon>Vertebrata</taxon>
        <taxon>Euteleostomi</taxon>
        <taxon>Actinopterygii</taxon>
        <taxon>Neopterygii</taxon>
        <taxon>Teleostei</taxon>
        <taxon>Neoteleostei</taxon>
        <taxon>Acanthomorphata</taxon>
        <taxon>Carangaria</taxon>
        <taxon>Pleuronectiformes</taxon>
        <taxon>Pleuronectoidei</taxon>
        <taxon>Pleuronectidae</taxon>
        <taxon>Pleuronectes</taxon>
    </lineage>
</organism>
<protein>
    <submittedName>
        <fullName evidence="2">Uncharacterized protein</fullName>
    </submittedName>
</protein>
<name>A0A9N7VN26_PLEPL</name>
<dbReference type="AlphaFoldDB" id="A0A9N7VN26"/>